<reference evidence="4" key="1">
    <citation type="journal article" date="2019" name="Int. J. Syst. Evol. Microbiol.">
        <title>The Global Catalogue of Microorganisms (GCM) 10K type strain sequencing project: providing services to taxonomists for standard genome sequencing and annotation.</title>
        <authorList>
            <consortium name="The Broad Institute Genomics Platform"/>
            <consortium name="The Broad Institute Genome Sequencing Center for Infectious Disease"/>
            <person name="Wu L."/>
            <person name="Ma J."/>
        </authorList>
    </citation>
    <scope>NUCLEOTIDE SEQUENCE [LARGE SCALE GENOMIC DNA]</scope>
    <source>
        <strain evidence="4">IBRC-M 10703</strain>
    </source>
</reference>
<evidence type="ECO:0000256" key="1">
    <source>
        <dbReference type="ARBA" id="ARBA00008061"/>
    </source>
</evidence>
<proteinExistence type="inferred from homology"/>
<dbReference type="NCBIfam" id="TIGR02104">
    <property type="entry name" value="pulA_typeI"/>
    <property type="match status" value="1"/>
</dbReference>
<dbReference type="GO" id="GO:0051060">
    <property type="term" value="F:pullulanase activity"/>
    <property type="evidence" value="ECO:0007669"/>
    <property type="project" value="UniProtKB-EC"/>
</dbReference>
<dbReference type="InterPro" id="IPR004193">
    <property type="entry name" value="Glyco_hydro_13_N"/>
</dbReference>
<protein>
    <submittedName>
        <fullName evidence="3">Type I pullulanase</fullName>
        <ecNumber evidence="3">3.2.1.41</ecNumber>
    </submittedName>
</protein>
<comment type="similarity">
    <text evidence="1">Belongs to the glycosyl hydrolase 13 family.</text>
</comment>
<dbReference type="InterPro" id="IPR017853">
    <property type="entry name" value="GH"/>
</dbReference>
<dbReference type="InterPro" id="IPR013780">
    <property type="entry name" value="Glyco_hydro_b"/>
</dbReference>
<dbReference type="Gene3D" id="3.20.20.80">
    <property type="entry name" value="Glycosidases"/>
    <property type="match status" value="1"/>
</dbReference>
<comment type="caution">
    <text evidence="3">The sequence shown here is derived from an EMBL/GenBank/DDBJ whole genome shotgun (WGS) entry which is preliminary data.</text>
</comment>
<evidence type="ECO:0000313" key="4">
    <source>
        <dbReference type="Proteomes" id="UP001595772"/>
    </source>
</evidence>
<dbReference type="PANTHER" id="PTHR43002">
    <property type="entry name" value="GLYCOGEN DEBRANCHING ENZYME"/>
    <property type="match status" value="1"/>
</dbReference>
<dbReference type="InterPro" id="IPR013783">
    <property type="entry name" value="Ig-like_fold"/>
</dbReference>
<organism evidence="3 4">
    <name type="scientific">Oceanobacillus longus</name>
    <dbReference type="NCBI Taxonomy" id="930120"/>
    <lineage>
        <taxon>Bacteria</taxon>
        <taxon>Bacillati</taxon>
        <taxon>Bacillota</taxon>
        <taxon>Bacilli</taxon>
        <taxon>Bacillales</taxon>
        <taxon>Bacillaceae</taxon>
        <taxon>Oceanobacillus</taxon>
    </lineage>
</organism>
<dbReference type="Gene3D" id="2.60.40.1180">
    <property type="entry name" value="Golgi alpha-mannosidase II"/>
    <property type="match status" value="1"/>
</dbReference>
<dbReference type="InterPro" id="IPR011840">
    <property type="entry name" value="PulA_typeI"/>
</dbReference>
<dbReference type="CDD" id="cd11341">
    <property type="entry name" value="AmyAc_Pullulanase_LD-like"/>
    <property type="match status" value="1"/>
</dbReference>
<gene>
    <name evidence="3" type="primary">pulA</name>
    <name evidence="3" type="ORF">ACFOUV_13870</name>
</gene>
<sequence>MKKNIAWMDDVHLLTVIADHLNKLPDFRKDEPILYWEKEQRNFSVSFQEKIDDSTVRLANEEELPIGEELVLLWGEMKFPVYPRAIVRTKWFDENYSATAIKLGATCTEDSTIFSVWSPTATALKLVLGDNMYALSKREKGVWETEIKGDWHGYPYEFEVSLNGDTQRVNDPYAKGMLANSEKGVVVNFSRSDQVEHEQSRPTVKNLQDAIIYELHVRDATIQQESGIMNRGKFLGLSETGTTTPNGFSTGLSYMKEIGCTHVQLLPINDYARVDELHPDEQYNWGYDPLYFQVPEGSYSVLPDRPIARINELKTMIQAFHREGIAVILDVVFNHVFILEESPFEKLVPGYYFRYQPNGQLSNGTGVGNDIATERKMTRKFILDTIDFMINEYHVDGFRFDLMGAMDIETMKQIQERCNAEDVPMMLLGEGWELPTAIPSDWKATSFNSRKLGGIRFFNDYFRDCLKGNLFNEQDTGYINGEGRFLEKMPNLLSGSSLEEYGEPFVSDVNQMVNYVECHDNHTLWDRLQLTNPDVDESIRKKMHQLATGIVLLSQGVPFIHAGQEWFRSKQGDENSYISGDHINQLDWNKREQEQKNITFLKTLISLRKKYDVFRMTSKQEIRRRFHVIETPQPVFGFTLLGDKDDFSIYINPSNNKYDLHLPSSGKWSIAVTNNSTKRTEQQEIIGEYTFVDAYELVVFQKTRKPASSDLDVVSTEAVY</sequence>
<evidence type="ECO:0000313" key="3">
    <source>
        <dbReference type="EMBL" id="MFC4024886.1"/>
    </source>
</evidence>
<keyword evidence="3" id="KW-0378">Hydrolase</keyword>
<dbReference type="EC" id="3.2.1.41" evidence="3"/>
<dbReference type="CDD" id="cd02860">
    <property type="entry name" value="E_set_Pullulanase"/>
    <property type="match status" value="1"/>
</dbReference>
<dbReference type="RefSeq" id="WP_379497382.1">
    <property type="nucleotide sequence ID" value="NZ_JBHSAO010000010.1"/>
</dbReference>
<keyword evidence="3" id="KW-0326">Glycosidase</keyword>
<evidence type="ECO:0000259" key="2">
    <source>
        <dbReference type="SMART" id="SM00642"/>
    </source>
</evidence>
<name>A0ABV8H3N1_9BACI</name>
<dbReference type="Proteomes" id="UP001595772">
    <property type="component" value="Unassembled WGS sequence"/>
</dbReference>
<dbReference type="SMART" id="SM00642">
    <property type="entry name" value="Aamy"/>
    <property type="match status" value="1"/>
</dbReference>
<dbReference type="SUPFAM" id="SSF51445">
    <property type="entry name" value="(Trans)glycosidases"/>
    <property type="match status" value="1"/>
</dbReference>
<dbReference type="Pfam" id="PF02922">
    <property type="entry name" value="CBM_48"/>
    <property type="match status" value="1"/>
</dbReference>
<feature type="domain" description="Glycosyl hydrolase family 13 catalytic" evidence="2">
    <location>
        <begin position="242"/>
        <end position="608"/>
    </location>
</feature>
<dbReference type="InterPro" id="IPR014756">
    <property type="entry name" value="Ig_E-set"/>
</dbReference>
<dbReference type="SUPFAM" id="SSF81296">
    <property type="entry name" value="E set domains"/>
    <property type="match status" value="1"/>
</dbReference>
<accession>A0ABV8H3N1</accession>
<dbReference type="InterPro" id="IPR006047">
    <property type="entry name" value="GH13_cat_dom"/>
</dbReference>
<dbReference type="EMBL" id="JBHSAO010000010">
    <property type="protein sequence ID" value="MFC4024886.1"/>
    <property type="molecule type" value="Genomic_DNA"/>
</dbReference>
<dbReference type="Gene3D" id="2.60.40.10">
    <property type="entry name" value="Immunoglobulins"/>
    <property type="match status" value="1"/>
</dbReference>
<keyword evidence="4" id="KW-1185">Reference proteome</keyword>